<gene>
    <name evidence="1" type="ORF">NECAME_06259</name>
</gene>
<name>W2TXH4_NECAM</name>
<evidence type="ECO:0000313" key="2">
    <source>
        <dbReference type="Proteomes" id="UP000053676"/>
    </source>
</evidence>
<sequence>MLIQGSCRTRLLYHDKEKDCTEEALSQKHRSVEVLGLVLGLLYLAEDINLTCCNLCGRNAHGYELQPDDGDVHAKMIEVKKFAKNASKP</sequence>
<dbReference type="AlphaFoldDB" id="W2TXH4"/>
<protein>
    <submittedName>
        <fullName evidence="1">Uncharacterized protein</fullName>
    </submittedName>
</protein>
<reference evidence="2" key="1">
    <citation type="journal article" date="2014" name="Nat. Genet.">
        <title>Genome of the human hookworm Necator americanus.</title>
        <authorList>
            <person name="Tang Y.T."/>
            <person name="Gao X."/>
            <person name="Rosa B.A."/>
            <person name="Abubucker S."/>
            <person name="Hallsworth-Pepin K."/>
            <person name="Martin J."/>
            <person name="Tyagi R."/>
            <person name="Heizer E."/>
            <person name="Zhang X."/>
            <person name="Bhonagiri-Palsikar V."/>
            <person name="Minx P."/>
            <person name="Warren W.C."/>
            <person name="Wang Q."/>
            <person name="Zhan B."/>
            <person name="Hotez P.J."/>
            <person name="Sternberg P.W."/>
            <person name="Dougall A."/>
            <person name="Gaze S.T."/>
            <person name="Mulvenna J."/>
            <person name="Sotillo J."/>
            <person name="Ranganathan S."/>
            <person name="Rabelo E.M."/>
            <person name="Wilson R.K."/>
            <person name="Felgner P.L."/>
            <person name="Bethony J."/>
            <person name="Hawdon J.M."/>
            <person name="Gasser R.B."/>
            <person name="Loukas A."/>
            <person name="Mitreva M."/>
        </authorList>
    </citation>
    <scope>NUCLEOTIDE SEQUENCE [LARGE SCALE GENOMIC DNA]</scope>
</reference>
<dbReference type="Proteomes" id="UP000053676">
    <property type="component" value="Unassembled WGS sequence"/>
</dbReference>
<dbReference type="KEGG" id="nai:NECAME_06259"/>
<organism evidence="1 2">
    <name type="scientific">Necator americanus</name>
    <name type="common">Human hookworm</name>
    <dbReference type="NCBI Taxonomy" id="51031"/>
    <lineage>
        <taxon>Eukaryota</taxon>
        <taxon>Metazoa</taxon>
        <taxon>Ecdysozoa</taxon>
        <taxon>Nematoda</taxon>
        <taxon>Chromadorea</taxon>
        <taxon>Rhabditida</taxon>
        <taxon>Rhabditina</taxon>
        <taxon>Rhabditomorpha</taxon>
        <taxon>Strongyloidea</taxon>
        <taxon>Ancylostomatidae</taxon>
        <taxon>Bunostominae</taxon>
        <taxon>Necator</taxon>
    </lineage>
</organism>
<proteinExistence type="predicted"/>
<accession>W2TXH4</accession>
<keyword evidence="2" id="KW-1185">Reference proteome</keyword>
<dbReference type="EMBL" id="KI657676">
    <property type="protein sequence ID" value="ETN85746.1"/>
    <property type="molecule type" value="Genomic_DNA"/>
</dbReference>
<evidence type="ECO:0000313" key="1">
    <source>
        <dbReference type="EMBL" id="ETN85746.1"/>
    </source>
</evidence>